<organism evidence="2 3">
    <name type="scientific">Pedobacter endophyticus</name>
    <dbReference type="NCBI Taxonomy" id="2789740"/>
    <lineage>
        <taxon>Bacteria</taxon>
        <taxon>Pseudomonadati</taxon>
        <taxon>Bacteroidota</taxon>
        <taxon>Sphingobacteriia</taxon>
        <taxon>Sphingobacteriales</taxon>
        <taxon>Sphingobacteriaceae</taxon>
        <taxon>Pedobacter</taxon>
    </lineage>
</organism>
<evidence type="ECO:0000313" key="2">
    <source>
        <dbReference type="EMBL" id="QPH39351.1"/>
    </source>
</evidence>
<proteinExistence type="predicted"/>
<dbReference type="AlphaFoldDB" id="A0A7S9PZ54"/>
<evidence type="ECO:0008006" key="4">
    <source>
        <dbReference type="Google" id="ProtNLM"/>
    </source>
</evidence>
<protein>
    <recommendedName>
        <fullName evidence="4">DUF2490 domain-containing protein</fullName>
    </recommendedName>
</protein>
<feature type="signal peptide" evidence="1">
    <location>
        <begin position="1"/>
        <end position="19"/>
    </location>
</feature>
<dbReference type="RefSeq" id="WP_196098818.1">
    <property type="nucleotide sequence ID" value="NZ_CP064939.1"/>
</dbReference>
<keyword evidence="1" id="KW-0732">Signal</keyword>
<evidence type="ECO:0000313" key="3">
    <source>
        <dbReference type="Proteomes" id="UP000594759"/>
    </source>
</evidence>
<evidence type="ECO:0000256" key="1">
    <source>
        <dbReference type="SAM" id="SignalP"/>
    </source>
</evidence>
<dbReference type="EMBL" id="CP064939">
    <property type="protein sequence ID" value="QPH39351.1"/>
    <property type="molecule type" value="Genomic_DNA"/>
</dbReference>
<dbReference type="KEGG" id="pex:IZT61_20290"/>
<gene>
    <name evidence="2" type="ORF">IZT61_20290</name>
</gene>
<sequence>MKTILISILMICCSLTLHAQEEDKDEFFQEAEAAYTYVNNNKWRGAATANWKHLFDKYNWSRWGMDAYISRKMKFISLEAGITTYYTVDKKTANFLELRPWFGLRSDFELSNRLLLMQKFKIERRHFLYKDDTFADMHTTRTRFLLSLKYDFIKDREDWKLNPTSEWYFVSKNADAERFSNSVEFGLRLLKIFKNEHELAVGYKRESYKSEYISEDKHGHIFLLEYAF</sequence>
<reference evidence="2 3" key="1">
    <citation type="submission" date="2020-11" db="EMBL/GenBank/DDBJ databases">
        <title>Pedobacter endophytica, an endophytic bacteria isolated form Carex pumila.</title>
        <authorList>
            <person name="Peng Y."/>
            <person name="Jiang L."/>
            <person name="Lee J."/>
        </authorList>
    </citation>
    <scope>NUCLEOTIDE SEQUENCE [LARGE SCALE GENOMIC DNA]</scope>
    <source>
        <strain evidence="2 3">JBR3-12</strain>
    </source>
</reference>
<dbReference type="Proteomes" id="UP000594759">
    <property type="component" value="Chromosome"/>
</dbReference>
<keyword evidence="3" id="KW-1185">Reference proteome</keyword>
<name>A0A7S9PZ54_9SPHI</name>
<accession>A0A7S9PZ54</accession>
<feature type="chain" id="PRO_5032276008" description="DUF2490 domain-containing protein" evidence="1">
    <location>
        <begin position="20"/>
        <end position="228"/>
    </location>
</feature>